<comment type="caution">
    <text evidence="1">The sequence shown here is derived from an EMBL/GenBank/DDBJ whole genome shotgun (WGS) entry which is preliminary data.</text>
</comment>
<sequence length="123" mass="13668">MILTEPFITGVKTCCASARCGNISPKCRILAIKPSGDKIAKLMRIIRELAMTIGKDKINASRIADTWICEFNFIAMGTRIFSMPRSKAPIKLMINPYIQSLNIIYSGNVHRLIAPAIRPFIAT</sequence>
<organism evidence="1 2">
    <name type="scientific">Gibbsiella dentisursi</name>
    <dbReference type="NCBI Taxonomy" id="796890"/>
    <lineage>
        <taxon>Bacteria</taxon>
        <taxon>Pseudomonadati</taxon>
        <taxon>Pseudomonadota</taxon>
        <taxon>Gammaproteobacteria</taxon>
        <taxon>Enterobacterales</taxon>
        <taxon>Yersiniaceae</taxon>
        <taxon>Gibbsiella</taxon>
    </lineage>
</organism>
<accession>A0ABP7KXY1</accession>
<protein>
    <submittedName>
        <fullName evidence="1">Uncharacterized protein</fullName>
    </submittedName>
</protein>
<reference evidence="2" key="1">
    <citation type="journal article" date="2019" name="Int. J. Syst. Evol. Microbiol.">
        <title>The Global Catalogue of Microorganisms (GCM) 10K type strain sequencing project: providing services to taxonomists for standard genome sequencing and annotation.</title>
        <authorList>
            <consortium name="The Broad Institute Genomics Platform"/>
            <consortium name="The Broad Institute Genome Sequencing Center for Infectious Disease"/>
            <person name="Wu L."/>
            <person name="Ma J."/>
        </authorList>
    </citation>
    <scope>NUCLEOTIDE SEQUENCE [LARGE SCALE GENOMIC DNA]</scope>
    <source>
        <strain evidence="2">JCM 17201</strain>
    </source>
</reference>
<evidence type="ECO:0000313" key="1">
    <source>
        <dbReference type="EMBL" id="GAA3888593.1"/>
    </source>
</evidence>
<dbReference type="Proteomes" id="UP001499994">
    <property type="component" value="Unassembled WGS sequence"/>
</dbReference>
<proteinExistence type="predicted"/>
<gene>
    <name evidence="1" type="ORF">GCM10022405_12640</name>
</gene>
<evidence type="ECO:0000313" key="2">
    <source>
        <dbReference type="Proteomes" id="UP001499994"/>
    </source>
</evidence>
<keyword evidence="2" id="KW-1185">Reference proteome</keyword>
<dbReference type="EMBL" id="BAABDG010000002">
    <property type="protein sequence ID" value="GAA3888593.1"/>
    <property type="molecule type" value="Genomic_DNA"/>
</dbReference>
<name>A0ABP7KXY1_9GAMM</name>